<feature type="transmembrane region" description="Helical" evidence="1">
    <location>
        <begin position="6"/>
        <end position="26"/>
    </location>
</feature>
<organism evidence="2 3">
    <name type="scientific">Pseudoalteromonas lipolytica</name>
    <dbReference type="NCBI Taxonomy" id="570156"/>
    <lineage>
        <taxon>Bacteria</taxon>
        <taxon>Pseudomonadati</taxon>
        <taxon>Pseudomonadota</taxon>
        <taxon>Gammaproteobacteria</taxon>
        <taxon>Alteromonadales</taxon>
        <taxon>Pseudoalteromonadaceae</taxon>
        <taxon>Pseudoalteromonas</taxon>
    </lineage>
</organism>
<keyword evidence="1" id="KW-0812">Transmembrane</keyword>
<proteinExistence type="predicted"/>
<protein>
    <submittedName>
        <fullName evidence="2">Uncharacterized protein</fullName>
    </submittedName>
</protein>
<keyword evidence="3" id="KW-1185">Reference proteome</keyword>
<dbReference type="EMBL" id="FPAZ01000005">
    <property type="protein sequence ID" value="SFT58188.1"/>
    <property type="molecule type" value="Genomic_DNA"/>
</dbReference>
<comment type="caution">
    <text evidence="2">The sequence shown here is derived from an EMBL/GenBank/DDBJ whole genome shotgun (WGS) entry which is preliminary data.</text>
</comment>
<evidence type="ECO:0000313" key="3">
    <source>
        <dbReference type="Proteomes" id="UP000183805"/>
    </source>
</evidence>
<keyword evidence="1" id="KW-0472">Membrane</keyword>
<gene>
    <name evidence="2" type="ORF">SAMN04487854_10584</name>
</gene>
<evidence type="ECO:0000313" key="2">
    <source>
        <dbReference type="EMBL" id="SFT58188.1"/>
    </source>
</evidence>
<keyword evidence="1" id="KW-1133">Transmembrane helix</keyword>
<name>A0ABY1GHB8_9GAMM</name>
<reference evidence="2 3" key="1">
    <citation type="submission" date="2016-10" db="EMBL/GenBank/DDBJ databases">
        <authorList>
            <person name="Varghese N."/>
            <person name="Submissions S."/>
        </authorList>
    </citation>
    <scope>NUCLEOTIDE SEQUENCE [LARGE SCALE GENOMIC DNA]</scope>
    <source>
        <strain evidence="2 3">CGMCC 1.8499</strain>
    </source>
</reference>
<dbReference type="Proteomes" id="UP000183805">
    <property type="component" value="Unassembled WGS sequence"/>
</dbReference>
<evidence type="ECO:0000256" key="1">
    <source>
        <dbReference type="SAM" id="Phobius"/>
    </source>
</evidence>
<sequence>MHRVAHWVLHCCPMSVVSAYCLFVALNRNEMLMNRVSNSANCLTLAVNVWVHVGNVDT</sequence>
<accession>A0ABY1GHB8</accession>